<evidence type="ECO:0000313" key="2">
    <source>
        <dbReference type="EMBL" id="KAG5623410.1"/>
    </source>
</evidence>
<dbReference type="Proteomes" id="UP000824120">
    <property type="component" value="Chromosome 2"/>
</dbReference>
<proteinExistence type="predicted"/>
<protein>
    <submittedName>
        <fullName evidence="2">Uncharacterized protein</fullName>
    </submittedName>
</protein>
<reference evidence="2 3" key="1">
    <citation type="submission" date="2020-09" db="EMBL/GenBank/DDBJ databases">
        <title>De no assembly of potato wild relative species, Solanum commersonii.</title>
        <authorList>
            <person name="Cho K."/>
        </authorList>
    </citation>
    <scope>NUCLEOTIDE SEQUENCE [LARGE SCALE GENOMIC DNA]</scope>
    <source>
        <strain evidence="2">LZ3.2</strain>
        <tissue evidence="2">Leaf</tissue>
    </source>
</reference>
<organism evidence="2 3">
    <name type="scientific">Solanum commersonii</name>
    <name type="common">Commerson's wild potato</name>
    <name type="synonym">Commerson's nightshade</name>
    <dbReference type="NCBI Taxonomy" id="4109"/>
    <lineage>
        <taxon>Eukaryota</taxon>
        <taxon>Viridiplantae</taxon>
        <taxon>Streptophyta</taxon>
        <taxon>Embryophyta</taxon>
        <taxon>Tracheophyta</taxon>
        <taxon>Spermatophyta</taxon>
        <taxon>Magnoliopsida</taxon>
        <taxon>eudicotyledons</taxon>
        <taxon>Gunneridae</taxon>
        <taxon>Pentapetalae</taxon>
        <taxon>asterids</taxon>
        <taxon>lamiids</taxon>
        <taxon>Solanales</taxon>
        <taxon>Solanaceae</taxon>
        <taxon>Solanoideae</taxon>
        <taxon>Solaneae</taxon>
        <taxon>Solanum</taxon>
    </lineage>
</organism>
<name>A0A9J6AH57_SOLCO</name>
<dbReference type="AlphaFoldDB" id="A0A9J6AH57"/>
<evidence type="ECO:0000313" key="3">
    <source>
        <dbReference type="Proteomes" id="UP000824120"/>
    </source>
</evidence>
<feature type="compositionally biased region" description="Polar residues" evidence="1">
    <location>
        <begin position="32"/>
        <end position="45"/>
    </location>
</feature>
<accession>A0A9J6AH57</accession>
<sequence>MVKACKAFGVNTMGFEHEILDMILHMEHKRQLQLNKQKSEGSSAKKSQRKGERELERLKCGLNYDGMAKEDRGSWNVRGLNEAAKRSSVKSLMGKWKSRHNLPAGDKNSRLVVTDDSTDGWIVILWDKRLWDCIDIQQGSYTLSCMLESSQEEFRWCFKGVYGPHSNPEKRNYGLNLQFESERYNCIRRSKVMKSFSDTIQNLNLNPPPFTGCFLYLVLRRIFYSSL</sequence>
<evidence type="ECO:0000256" key="1">
    <source>
        <dbReference type="SAM" id="MobiDB-lite"/>
    </source>
</evidence>
<comment type="caution">
    <text evidence="2">The sequence shown here is derived from an EMBL/GenBank/DDBJ whole genome shotgun (WGS) entry which is preliminary data.</text>
</comment>
<dbReference type="EMBL" id="JACXVP010000002">
    <property type="protein sequence ID" value="KAG5623410.1"/>
    <property type="molecule type" value="Genomic_DNA"/>
</dbReference>
<keyword evidence="3" id="KW-1185">Reference proteome</keyword>
<gene>
    <name evidence="2" type="ORF">H5410_008628</name>
</gene>
<feature type="region of interest" description="Disordered" evidence="1">
    <location>
        <begin position="31"/>
        <end position="53"/>
    </location>
</feature>